<accession>A0A1I4JUG8</accession>
<keyword evidence="1" id="KW-0547">Nucleotide-binding</keyword>
<sequence>MGILQESLVSLIGENNFSRFLTNGAYFFAPIKLENGELYGGIALAIPRCSSSDNMLSWVFTITQVIELQLFWFGTVNTLGNMPDNYGILSIDRSNGQSHILIMSDEVIKIFGLPLRDYYYERLDNIIPTTSSNKSFWKIIDTDQKVTDKNIRLDVKGKQIDISISAAPLKQKFHTHGIILHITSIKQISRLNSQYSSNAQYSFDTIIKKSDAMQAVIQRSKTASLTDSNILLLGESGVGKDVIAQAIHNNSKRRNQPFIAINCASLSKDLIASELFGYESGAFTGAKKEGTLGKFELADNGTLFLDEIGDMPLDLQAILLRVLEEKSFRKVGGNTVVHVNVRIIAATNKNLMKKISDGLFREDLFYRLGIIRIHIPPLRSRESDIMILARHFITQICAQLGKPAVRLSESAASFFKHYLWPGNVRELKNTLEGIISTNDELEISEQEIRHYLSDFTVGAQFREHAAASQLVSNTQDQNEYIYDERKDFVQALKICHNNKTKAADYLGIPLRTFYRRLKKYGMLMV</sequence>
<dbReference type="SUPFAM" id="SSF46689">
    <property type="entry name" value="Homeodomain-like"/>
    <property type="match status" value="1"/>
</dbReference>
<dbReference type="SMART" id="SM00382">
    <property type="entry name" value="AAA"/>
    <property type="match status" value="1"/>
</dbReference>
<dbReference type="Pfam" id="PF25601">
    <property type="entry name" value="AAA_lid_14"/>
    <property type="match status" value="1"/>
</dbReference>
<name>A0A1I4JUG8_9FIRM</name>
<dbReference type="GO" id="GO:0005524">
    <property type="term" value="F:ATP binding"/>
    <property type="evidence" value="ECO:0007669"/>
    <property type="project" value="UniProtKB-KW"/>
</dbReference>
<dbReference type="PROSITE" id="PS00688">
    <property type="entry name" value="SIGMA54_INTERACT_3"/>
    <property type="match status" value="1"/>
</dbReference>
<dbReference type="STRING" id="1123291.SAMN04490355_101410"/>
<dbReference type="Pfam" id="PF02954">
    <property type="entry name" value="HTH_8"/>
    <property type="match status" value="1"/>
</dbReference>
<reference evidence="8" key="1">
    <citation type="submission" date="2016-10" db="EMBL/GenBank/DDBJ databases">
        <authorList>
            <person name="Varghese N."/>
            <person name="Submissions S."/>
        </authorList>
    </citation>
    <scope>NUCLEOTIDE SEQUENCE [LARGE SCALE GENOMIC DNA]</scope>
    <source>
        <strain evidence="8">DSM 13327</strain>
    </source>
</reference>
<dbReference type="PANTHER" id="PTHR32071">
    <property type="entry name" value="TRANSCRIPTIONAL REGULATORY PROTEIN"/>
    <property type="match status" value="1"/>
</dbReference>
<evidence type="ECO:0000256" key="2">
    <source>
        <dbReference type="ARBA" id="ARBA00022840"/>
    </source>
</evidence>
<dbReference type="PROSITE" id="PS50045">
    <property type="entry name" value="SIGMA54_INTERACT_4"/>
    <property type="match status" value="1"/>
</dbReference>
<dbReference type="Gene3D" id="3.40.50.300">
    <property type="entry name" value="P-loop containing nucleotide triphosphate hydrolases"/>
    <property type="match status" value="1"/>
</dbReference>
<evidence type="ECO:0000313" key="7">
    <source>
        <dbReference type="EMBL" id="SFL69893.1"/>
    </source>
</evidence>
<keyword evidence="8" id="KW-1185">Reference proteome</keyword>
<dbReference type="PRINTS" id="PR01590">
    <property type="entry name" value="HTHFIS"/>
</dbReference>
<dbReference type="SUPFAM" id="SSF52540">
    <property type="entry name" value="P-loop containing nucleoside triphosphate hydrolases"/>
    <property type="match status" value="1"/>
</dbReference>
<keyword evidence="3" id="KW-0805">Transcription regulation</keyword>
<dbReference type="InterPro" id="IPR002078">
    <property type="entry name" value="Sigma_54_int"/>
</dbReference>
<dbReference type="Pfam" id="PF00158">
    <property type="entry name" value="Sigma54_activat"/>
    <property type="match status" value="1"/>
</dbReference>
<dbReference type="InterPro" id="IPR058031">
    <property type="entry name" value="AAA_lid_NorR"/>
</dbReference>
<dbReference type="InterPro" id="IPR003593">
    <property type="entry name" value="AAA+_ATPase"/>
</dbReference>
<dbReference type="Proteomes" id="UP000199520">
    <property type="component" value="Unassembled WGS sequence"/>
</dbReference>
<feature type="domain" description="Sigma-54 factor interaction" evidence="6">
    <location>
        <begin position="206"/>
        <end position="436"/>
    </location>
</feature>
<keyword evidence="2" id="KW-0067">ATP-binding</keyword>
<evidence type="ECO:0000259" key="6">
    <source>
        <dbReference type="PROSITE" id="PS50045"/>
    </source>
</evidence>
<evidence type="ECO:0000256" key="1">
    <source>
        <dbReference type="ARBA" id="ARBA00022741"/>
    </source>
</evidence>
<dbReference type="GO" id="GO:0043565">
    <property type="term" value="F:sequence-specific DNA binding"/>
    <property type="evidence" value="ECO:0007669"/>
    <property type="project" value="InterPro"/>
</dbReference>
<dbReference type="PROSITE" id="PS00676">
    <property type="entry name" value="SIGMA54_INTERACT_2"/>
    <property type="match status" value="1"/>
</dbReference>
<protein>
    <submittedName>
        <fullName evidence="7">Transcriptional regulator containing PAS, AAA-type ATPase, and DNA-binding Fis domains</fullName>
    </submittedName>
</protein>
<dbReference type="CDD" id="cd00009">
    <property type="entry name" value="AAA"/>
    <property type="match status" value="1"/>
</dbReference>
<keyword evidence="5" id="KW-0804">Transcription</keyword>
<dbReference type="InterPro" id="IPR025943">
    <property type="entry name" value="Sigma_54_int_dom_ATP-bd_2"/>
</dbReference>
<dbReference type="AlphaFoldDB" id="A0A1I4JUG8"/>
<dbReference type="InterPro" id="IPR025944">
    <property type="entry name" value="Sigma_54_int_dom_CS"/>
</dbReference>
<dbReference type="PROSITE" id="PS00675">
    <property type="entry name" value="SIGMA54_INTERACT_1"/>
    <property type="match status" value="1"/>
</dbReference>
<dbReference type="GO" id="GO:0006355">
    <property type="term" value="P:regulation of DNA-templated transcription"/>
    <property type="evidence" value="ECO:0007669"/>
    <property type="project" value="InterPro"/>
</dbReference>
<organism evidence="7 8">
    <name type="scientific">Pelosinus propionicus DSM 13327</name>
    <dbReference type="NCBI Taxonomy" id="1123291"/>
    <lineage>
        <taxon>Bacteria</taxon>
        <taxon>Bacillati</taxon>
        <taxon>Bacillota</taxon>
        <taxon>Negativicutes</taxon>
        <taxon>Selenomonadales</taxon>
        <taxon>Sporomusaceae</taxon>
        <taxon>Pelosinus</taxon>
    </lineage>
</organism>
<dbReference type="InterPro" id="IPR002197">
    <property type="entry name" value="HTH_Fis"/>
</dbReference>
<dbReference type="InterPro" id="IPR009057">
    <property type="entry name" value="Homeodomain-like_sf"/>
</dbReference>
<dbReference type="FunFam" id="3.40.50.300:FF:000006">
    <property type="entry name" value="DNA-binding transcriptional regulator NtrC"/>
    <property type="match status" value="1"/>
</dbReference>
<gene>
    <name evidence="7" type="ORF">SAMN04490355_101410</name>
</gene>
<evidence type="ECO:0000256" key="3">
    <source>
        <dbReference type="ARBA" id="ARBA00023015"/>
    </source>
</evidence>
<keyword evidence="4 7" id="KW-0238">DNA-binding</keyword>
<evidence type="ECO:0000256" key="5">
    <source>
        <dbReference type="ARBA" id="ARBA00023163"/>
    </source>
</evidence>
<evidence type="ECO:0000256" key="4">
    <source>
        <dbReference type="ARBA" id="ARBA00023125"/>
    </source>
</evidence>
<dbReference type="InterPro" id="IPR027417">
    <property type="entry name" value="P-loop_NTPase"/>
</dbReference>
<dbReference type="Gene3D" id="1.10.8.60">
    <property type="match status" value="1"/>
</dbReference>
<dbReference type="InterPro" id="IPR025662">
    <property type="entry name" value="Sigma_54_int_dom_ATP-bd_1"/>
</dbReference>
<dbReference type="Gene3D" id="3.30.450.20">
    <property type="entry name" value="PAS domain"/>
    <property type="match status" value="1"/>
</dbReference>
<evidence type="ECO:0000313" key="8">
    <source>
        <dbReference type="Proteomes" id="UP000199520"/>
    </source>
</evidence>
<dbReference type="Gene3D" id="1.10.10.60">
    <property type="entry name" value="Homeodomain-like"/>
    <property type="match status" value="1"/>
</dbReference>
<dbReference type="EMBL" id="FOTS01000014">
    <property type="protein sequence ID" value="SFL69893.1"/>
    <property type="molecule type" value="Genomic_DNA"/>
</dbReference>
<proteinExistence type="predicted"/>